<dbReference type="AlphaFoldDB" id="A0A9D1XVU2"/>
<reference evidence="3" key="2">
    <citation type="submission" date="2021-04" db="EMBL/GenBank/DDBJ databases">
        <authorList>
            <person name="Gilroy R."/>
        </authorList>
    </citation>
    <scope>NUCLEOTIDE SEQUENCE</scope>
    <source>
        <strain evidence="3">ChiHecec2B26-12326</strain>
    </source>
</reference>
<sequence>MVLKKNRDPKLYFSISEVAQMFDINESTLRFWEKEFDIINPPKTSKGIRYYRQEDINSVRLVYHLVKERGLTLAGARQKLKDNKETTIRQEDIVNRLKQIREELRAMRDAFDAFVAKV</sequence>
<dbReference type="InterPro" id="IPR047057">
    <property type="entry name" value="MerR_fam"/>
</dbReference>
<accession>A0A9D1XVU2</accession>
<dbReference type="PANTHER" id="PTHR30204:SF15">
    <property type="entry name" value="BLL5018 PROTEIN"/>
    <property type="match status" value="1"/>
</dbReference>
<protein>
    <submittedName>
        <fullName evidence="3">MerR family transcriptional regulator</fullName>
    </submittedName>
</protein>
<gene>
    <name evidence="3" type="ORF">H9848_10285</name>
</gene>
<reference evidence="3" key="1">
    <citation type="journal article" date="2021" name="PeerJ">
        <title>Extensive microbial diversity within the chicken gut microbiome revealed by metagenomics and culture.</title>
        <authorList>
            <person name="Gilroy R."/>
            <person name="Ravi A."/>
            <person name="Getino M."/>
            <person name="Pursley I."/>
            <person name="Horton D.L."/>
            <person name="Alikhan N.F."/>
            <person name="Baker D."/>
            <person name="Gharbi K."/>
            <person name="Hall N."/>
            <person name="Watson M."/>
            <person name="Adriaenssens E.M."/>
            <person name="Foster-Nyarko E."/>
            <person name="Jarju S."/>
            <person name="Secka A."/>
            <person name="Antonio M."/>
            <person name="Oren A."/>
            <person name="Chaudhuri R.R."/>
            <person name="La Ragione R."/>
            <person name="Hildebrand F."/>
            <person name="Pallen M.J."/>
        </authorList>
    </citation>
    <scope>NUCLEOTIDE SEQUENCE</scope>
    <source>
        <strain evidence="3">ChiHecec2B26-12326</strain>
    </source>
</reference>
<dbReference type="InterPro" id="IPR009061">
    <property type="entry name" value="DNA-bd_dom_put_sf"/>
</dbReference>
<dbReference type="SMART" id="SM00422">
    <property type="entry name" value="HTH_MERR"/>
    <property type="match status" value="1"/>
</dbReference>
<proteinExistence type="predicted"/>
<dbReference type="GO" id="GO:0003700">
    <property type="term" value="F:DNA-binding transcription factor activity"/>
    <property type="evidence" value="ECO:0007669"/>
    <property type="project" value="InterPro"/>
</dbReference>
<feature type="domain" description="HTH merR-type" evidence="2">
    <location>
        <begin position="12"/>
        <end position="82"/>
    </location>
</feature>
<keyword evidence="1" id="KW-0238">DNA-binding</keyword>
<dbReference type="GO" id="GO:0003677">
    <property type="term" value="F:DNA binding"/>
    <property type="evidence" value="ECO:0007669"/>
    <property type="project" value="UniProtKB-KW"/>
</dbReference>
<dbReference type="EMBL" id="DXEN01000077">
    <property type="protein sequence ID" value="HIX86974.1"/>
    <property type="molecule type" value="Genomic_DNA"/>
</dbReference>
<dbReference type="CDD" id="cd04765">
    <property type="entry name" value="HTH_MlrA-like_sg2"/>
    <property type="match status" value="1"/>
</dbReference>
<dbReference type="Pfam" id="PF13411">
    <property type="entry name" value="MerR_1"/>
    <property type="match status" value="1"/>
</dbReference>
<evidence type="ECO:0000313" key="3">
    <source>
        <dbReference type="EMBL" id="HIX86974.1"/>
    </source>
</evidence>
<dbReference type="Proteomes" id="UP000823847">
    <property type="component" value="Unassembled WGS sequence"/>
</dbReference>
<dbReference type="PROSITE" id="PS50937">
    <property type="entry name" value="HTH_MERR_2"/>
    <property type="match status" value="1"/>
</dbReference>
<dbReference type="Gene3D" id="1.10.1660.10">
    <property type="match status" value="1"/>
</dbReference>
<evidence type="ECO:0000259" key="2">
    <source>
        <dbReference type="PROSITE" id="PS50937"/>
    </source>
</evidence>
<evidence type="ECO:0000256" key="1">
    <source>
        <dbReference type="ARBA" id="ARBA00023125"/>
    </source>
</evidence>
<dbReference type="SUPFAM" id="SSF46955">
    <property type="entry name" value="Putative DNA-binding domain"/>
    <property type="match status" value="1"/>
</dbReference>
<dbReference type="PANTHER" id="PTHR30204">
    <property type="entry name" value="REDOX-CYCLING DRUG-SENSING TRANSCRIPTIONAL ACTIVATOR SOXR"/>
    <property type="match status" value="1"/>
</dbReference>
<dbReference type="InterPro" id="IPR000551">
    <property type="entry name" value="MerR-type_HTH_dom"/>
</dbReference>
<evidence type="ECO:0000313" key="4">
    <source>
        <dbReference type="Proteomes" id="UP000823847"/>
    </source>
</evidence>
<comment type="caution">
    <text evidence="3">The sequence shown here is derived from an EMBL/GenBank/DDBJ whole genome shotgun (WGS) entry which is preliminary data.</text>
</comment>
<organism evidence="3 4">
    <name type="scientific">Candidatus Parabacteroides intestinigallinarum</name>
    <dbReference type="NCBI Taxonomy" id="2838722"/>
    <lineage>
        <taxon>Bacteria</taxon>
        <taxon>Pseudomonadati</taxon>
        <taxon>Bacteroidota</taxon>
        <taxon>Bacteroidia</taxon>
        <taxon>Bacteroidales</taxon>
        <taxon>Tannerellaceae</taxon>
        <taxon>Parabacteroides</taxon>
    </lineage>
</organism>
<name>A0A9D1XVU2_9BACT</name>